<dbReference type="GO" id="GO:0009535">
    <property type="term" value="C:chloroplast thylakoid membrane"/>
    <property type="evidence" value="ECO:0007669"/>
    <property type="project" value="TreeGrafter"/>
</dbReference>
<dbReference type="STRING" id="3476.A0A2P5DXQ3"/>
<comment type="caution">
    <text evidence="3">The sequence shown here is derived from an EMBL/GenBank/DDBJ whole genome shotgun (WGS) entry which is preliminary data.</text>
</comment>
<dbReference type="EMBL" id="JXTB01000011">
    <property type="protein sequence ID" value="PON78036.1"/>
    <property type="molecule type" value="Genomic_DNA"/>
</dbReference>
<accession>A0A2P5DXQ3</accession>
<evidence type="ECO:0000256" key="1">
    <source>
        <dbReference type="SAM" id="MobiDB-lite"/>
    </source>
</evidence>
<evidence type="ECO:0000313" key="4">
    <source>
        <dbReference type="Proteomes" id="UP000237105"/>
    </source>
</evidence>
<name>A0A2P5DXQ3_PARAD</name>
<organism evidence="3 4">
    <name type="scientific">Parasponia andersonii</name>
    <name type="common">Sponia andersonii</name>
    <dbReference type="NCBI Taxonomy" id="3476"/>
    <lineage>
        <taxon>Eukaryota</taxon>
        <taxon>Viridiplantae</taxon>
        <taxon>Streptophyta</taxon>
        <taxon>Embryophyta</taxon>
        <taxon>Tracheophyta</taxon>
        <taxon>Spermatophyta</taxon>
        <taxon>Magnoliopsida</taxon>
        <taxon>eudicotyledons</taxon>
        <taxon>Gunneridae</taxon>
        <taxon>Pentapetalae</taxon>
        <taxon>rosids</taxon>
        <taxon>fabids</taxon>
        <taxon>Rosales</taxon>
        <taxon>Cannabaceae</taxon>
        <taxon>Parasponia</taxon>
    </lineage>
</organism>
<sequence length="210" mass="22626">MASAPAARSLLYSSARVNSQARLSPSPSPSPPTPAVSSSRPFAFSTWENNSSLPKLTQHFHRSYYPKTPSLRASSAQNDSVVPAKYDDPEDGVSLGTLKLPADADLQRFESLLFQWANSLCQGANLPLPVPLKVDKIGGGARLGFITIGDGKTEVLVYIDCLVFPATESSGPVFRAIRNGPLKEQPPPGEPRIMRSLLQALQKSVEIARL</sequence>
<dbReference type="AlphaFoldDB" id="A0A2P5DXQ3"/>
<dbReference type="OrthoDB" id="1930092at2759"/>
<dbReference type="Pfam" id="PF23650">
    <property type="entry name" value="DUF7148"/>
    <property type="match status" value="1"/>
</dbReference>
<dbReference type="GO" id="GO:0009570">
    <property type="term" value="C:chloroplast stroma"/>
    <property type="evidence" value="ECO:0007669"/>
    <property type="project" value="TreeGrafter"/>
</dbReference>
<proteinExistence type="predicted"/>
<dbReference type="PANTHER" id="PTHR36352:SF1">
    <property type="entry name" value="EXPRESSED PROTEIN"/>
    <property type="match status" value="1"/>
</dbReference>
<dbReference type="InterPro" id="IPR055572">
    <property type="entry name" value="DUF7148"/>
</dbReference>
<evidence type="ECO:0000313" key="3">
    <source>
        <dbReference type="EMBL" id="PON78036.1"/>
    </source>
</evidence>
<feature type="domain" description="DUF7148" evidence="2">
    <location>
        <begin position="90"/>
        <end position="209"/>
    </location>
</feature>
<dbReference type="Proteomes" id="UP000237105">
    <property type="component" value="Unassembled WGS sequence"/>
</dbReference>
<reference evidence="4" key="1">
    <citation type="submission" date="2016-06" db="EMBL/GenBank/DDBJ databases">
        <title>Parallel loss of symbiosis genes in relatives of nitrogen-fixing non-legume Parasponia.</title>
        <authorList>
            <person name="Van Velzen R."/>
            <person name="Holmer R."/>
            <person name="Bu F."/>
            <person name="Rutten L."/>
            <person name="Van Zeijl A."/>
            <person name="Liu W."/>
            <person name="Santuari L."/>
            <person name="Cao Q."/>
            <person name="Sharma T."/>
            <person name="Shen D."/>
            <person name="Roswanjaya Y."/>
            <person name="Wardhani T."/>
            <person name="Kalhor M.S."/>
            <person name="Jansen J."/>
            <person name="Van den Hoogen J."/>
            <person name="Gungor B."/>
            <person name="Hartog M."/>
            <person name="Hontelez J."/>
            <person name="Verver J."/>
            <person name="Yang W.-C."/>
            <person name="Schijlen E."/>
            <person name="Repin R."/>
            <person name="Schilthuizen M."/>
            <person name="Schranz E."/>
            <person name="Heidstra R."/>
            <person name="Miyata K."/>
            <person name="Fedorova E."/>
            <person name="Kohlen W."/>
            <person name="Bisseling T."/>
            <person name="Smit S."/>
            <person name="Geurts R."/>
        </authorList>
    </citation>
    <scope>NUCLEOTIDE SEQUENCE [LARGE SCALE GENOMIC DNA]</scope>
    <source>
        <strain evidence="4">cv. WU1-14</strain>
    </source>
</reference>
<protein>
    <recommendedName>
        <fullName evidence="2">DUF7148 domain-containing protein</fullName>
    </recommendedName>
</protein>
<evidence type="ECO:0000259" key="2">
    <source>
        <dbReference type="Pfam" id="PF23650"/>
    </source>
</evidence>
<feature type="region of interest" description="Disordered" evidence="1">
    <location>
        <begin position="17"/>
        <end position="41"/>
    </location>
</feature>
<keyword evidence="4" id="KW-1185">Reference proteome</keyword>
<gene>
    <name evidence="3" type="ORF">PanWU01x14_023900</name>
</gene>
<dbReference type="PANTHER" id="PTHR36352">
    <property type="entry name" value="EXPRESSED PROTEIN"/>
    <property type="match status" value="1"/>
</dbReference>